<dbReference type="InterPro" id="IPR002508">
    <property type="entry name" value="MurNAc-LAA_cat"/>
</dbReference>
<dbReference type="AlphaFoldDB" id="A0A645FT90"/>
<proteinExistence type="predicted"/>
<gene>
    <name evidence="2" type="ORF">SDC9_165026</name>
</gene>
<sequence length="154" mass="17486">MPSVLVELGFISNSNDLRYLRDKKYQDQFASLIFEAFEKYKQQYDKGYNNLDYVVPAGSTDVGTNAGSSKKERDEQPAIHYRVQIMAVNKPIAAGSREFKGERDIGYIISGNLYKYTVGEYLSLEEARSARAKISEKFPQAFIIKVQKGKIIPL</sequence>
<evidence type="ECO:0000313" key="2">
    <source>
        <dbReference type="EMBL" id="MPN17671.1"/>
    </source>
</evidence>
<dbReference type="Pfam" id="PF01520">
    <property type="entry name" value="Amidase_3"/>
    <property type="match status" value="1"/>
</dbReference>
<evidence type="ECO:0000259" key="1">
    <source>
        <dbReference type="Pfam" id="PF01520"/>
    </source>
</evidence>
<dbReference type="SUPFAM" id="SSF53187">
    <property type="entry name" value="Zn-dependent exopeptidases"/>
    <property type="match status" value="1"/>
</dbReference>
<dbReference type="GO" id="GO:0009253">
    <property type="term" value="P:peptidoglycan catabolic process"/>
    <property type="evidence" value="ECO:0007669"/>
    <property type="project" value="InterPro"/>
</dbReference>
<accession>A0A645FT90</accession>
<name>A0A645FT90_9ZZZZ</name>
<feature type="domain" description="MurNAc-LAA" evidence="1">
    <location>
        <begin position="1"/>
        <end position="37"/>
    </location>
</feature>
<protein>
    <recommendedName>
        <fullName evidence="1">MurNAc-LAA domain-containing protein</fullName>
    </recommendedName>
</protein>
<dbReference type="EMBL" id="VSSQ01064845">
    <property type="protein sequence ID" value="MPN17671.1"/>
    <property type="molecule type" value="Genomic_DNA"/>
</dbReference>
<organism evidence="2">
    <name type="scientific">bioreactor metagenome</name>
    <dbReference type="NCBI Taxonomy" id="1076179"/>
    <lineage>
        <taxon>unclassified sequences</taxon>
        <taxon>metagenomes</taxon>
        <taxon>ecological metagenomes</taxon>
    </lineage>
</organism>
<dbReference type="GO" id="GO:0008745">
    <property type="term" value="F:N-acetylmuramoyl-L-alanine amidase activity"/>
    <property type="evidence" value="ECO:0007669"/>
    <property type="project" value="InterPro"/>
</dbReference>
<reference evidence="2" key="1">
    <citation type="submission" date="2019-08" db="EMBL/GenBank/DDBJ databases">
        <authorList>
            <person name="Kucharzyk K."/>
            <person name="Murdoch R.W."/>
            <person name="Higgins S."/>
            <person name="Loffler F."/>
        </authorList>
    </citation>
    <scope>NUCLEOTIDE SEQUENCE</scope>
</reference>
<dbReference type="Gene3D" id="3.40.630.40">
    <property type="entry name" value="Zn-dependent exopeptidases"/>
    <property type="match status" value="1"/>
</dbReference>
<comment type="caution">
    <text evidence="2">The sequence shown here is derived from an EMBL/GenBank/DDBJ whole genome shotgun (WGS) entry which is preliminary data.</text>
</comment>